<keyword evidence="2" id="KW-1185">Reference proteome</keyword>
<organism evidence="1 2">
    <name type="scientific">Iodidimonas muriae</name>
    <dbReference type="NCBI Taxonomy" id="261467"/>
    <lineage>
        <taxon>Bacteria</taxon>
        <taxon>Pseudomonadati</taxon>
        <taxon>Pseudomonadota</taxon>
        <taxon>Alphaproteobacteria</taxon>
        <taxon>Iodidimonadales</taxon>
        <taxon>Iodidimonadaceae</taxon>
        <taxon>Iodidimonas</taxon>
    </lineage>
</organism>
<name>A0ABQ2L796_9PROT</name>
<evidence type="ECO:0000313" key="2">
    <source>
        <dbReference type="Proteomes" id="UP000602381"/>
    </source>
</evidence>
<evidence type="ECO:0000313" key="1">
    <source>
        <dbReference type="EMBL" id="GGO05743.1"/>
    </source>
</evidence>
<sequence length="49" mass="5179">MLVGLKRSAKKAAVPAVTGLKGKMVKRFVAKAAKMGGGKMAGMIRRIHQ</sequence>
<dbReference type="Proteomes" id="UP000602381">
    <property type="component" value="Unassembled WGS sequence"/>
</dbReference>
<comment type="caution">
    <text evidence="1">The sequence shown here is derived from an EMBL/GenBank/DDBJ whole genome shotgun (WGS) entry which is preliminary data.</text>
</comment>
<reference evidence="2" key="1">
    <citation type="journal article" date="2019" name="Int. J. Syst. Evol. Microbiol.">
        <title>The Global Catalogue of Microorganisms (GCM) 10K type strain sequencing project: providing services to taxonomists for standard genome sequencing and annotation.</title>
        <authorList>
            <consortium name="The Broad Institute Genomics Platform"/>
            <consortium name="The Broad Institute Genome Sequencing Center for Infectious Disease"/>
            <person name="Wu L."/>
            <person name="Ma J."/>
        </authorList>
    </citation>
    <scope>NUCLEOTIDE SEQUENCE [LARGE SCALE GENOMIC DNA]</scope>
    <source>
        <strain evidence="2">JCM 17843</strain>
    </source>
</reference>
<gene>
    <name evidence="1" type="ORF">GCM10007972_03440</name>
</gene>
<accession>A0ABQ2L796</accession>
<dbReference type="EMBL" id="BMOV01000001">
    <property type="protein sequence ID" value="GGO05743.1"/>
    <property type="molecule type" value="Genomic_DNA"/>
</dbReference>
<protein>
    <submittedName>
        <fullName evidence="1">Uncharacterized protein</fullName>
    </submittedName>
</protein>
<proteinExistence type="predicted"/>